<keyword evidence="3 6" id="KW-0812">Transmembrane</keyword>
<gene>
    <name evidence="8" type="ORF">KJY40_13875</name>
</gene>
<evidence type="ECO:0000256" key="2">
    <source>
        <dbReference type="ARBA" id="ARBA00009399"/>
    </source>
</evidence>
<feature type="transmembrane region" description="Helical" evidence="6">
    <location>
        <begin position="16"/>
        <end position="40"/>
    </location>
</feature>
<dbReference type="InterPro" id="IPR051401">
    <property type="entry name" value="GtrA_CellWall_Glycosyl"/>
</dbReference>
<comment type="subcellular location">
    <subcellularLocation>
        <location evidence="1">Membrane</location>
        <topology evidence="1">Multi-pass membrane protein</topology>
    </subcellularLocation>
</comment>
<dbReference type="PANTHER" id="PTHR38459">
    <property type="entry name" value="PROPHAGE BACTOPRENOL-LINKED GLUCOSE TRANSLOCASE HOMOLOG"/>
    <property type="match status" value="1"/>
</dbReference>
<evidence type="ECO:0000256" key="1">
    <source>
        <dbReference type="ARBA" id="ARBA00004141"/>
    </source>
</evidence>
<evidence type="ECO:0000256" key="4">
    <source>
        <dbReference type="ARBA" id="ARBA00022989"/>
    </source>
</evidence>
<dbReference type="Proteomes" id="UP001162907">
    <property type="component" value="Chromosome"/>
</dbReference>
<evidence type="ECO:0000256" key="3">
    <source>
        <dbReference type="ARBA" id="ARBA00022692"/>
    </source>
</evidence>
<keyword evidence="9" id="KW-1185">Reference proteome</keyword>
<feature type="domain" description="GtrA/DPMS transmembrane" evidence="7">
    <location>
        <begin position="18"/>
        <end position="132"/>
    </location>
</feature>
<dbReference type="PANTHER" id="PTHR38459:SF1">
    <property type="entry name" value="PROPHAGE BACTOPRENOL-LINKED GLUCOSE TRANSLOCASE HOMOLOG"/>
    <property type="match status" value="1"/>
</dbReference>
<feature type="transmembrane region" description="Helical" evidence="6">
    <location>
        <begin position="46"/>
        <end position="63"/>
    </location>
</feature>
<comment type="similarity">
    <text evidence="2">Belongs to the GtrA family.</text>
</comment>
<evidence type="ECO:0000256" key="6">
    <source>
        <dbReference type="SAM" id="Phobius"/>
    </source>
</evidence>
<dbReference type="InterPro" id="IPR007267">
    <property type="entry name" value="GtrA_DPMS_TM"/>
</dbReference>
<reference evidence="8 9" key="1">
    <citation type="journal article" date="2022" name="Int. J. Syst. Evol. Microbiol.">
        <title>Pseudomonas fitomaticsae sp. nov., isolated at Marimurtra Botanical Garden in Blanes, Catalonia, Spain.</title>
        <authorList>
            <person name="Atanasov K.E."/>
            <person name="Galbis D.M."/>
            <person name="Cornado D."/>
            <person name="Serpico A."/>
            <person name="Sanchez G."/>
            <person name="Bosch M."/>
            <person name="Ferrer A."/>
            <person name="Altabella T."/>
        </authorList>
    </citation>
    <scope>NUCLEOTIDE SEQUENCE [LARGE SCALE GENOMIC DNA]</scope>
    <source>
        <strain evidence="8 9">FIT81</strain>
    </source>
</reference>
<evidence type="ECO:0000256" key="5">
    <source>
        <dbReference type="ARBA" id="ARBA00023136"/>
    </source>
</evidence>
<protein>
    <submittedName>
        <fullName evidence="8">GtrA family protein</fullName>
    </submittedName>
</protein>
<proteinExistence type="inferred from homology"/>
<evidence type="ECO:0000259" key="7">
    <source>
        <dbReference type="Pfam" id="PF04138"/>
    </source>
</evidence>
<organism evidence="8 9">
    <name type="scientific">Pseudomonas fitomaticsae</name>
    <dbReference type="NCBI Taxonomy" id="2837969"/>
    <lineage>
        <taxon>Bacteria</taxon>
        <taxon>Pseudomonadati</taxon>
        <taxon>Pseudomonadota</taxon>
        <taxon>Gammaproteobacteria</taxon>
        <taxon>Pseudomonadales</taxon>
        <taxon>Pseudomonadaceae</taxon>
        <taxon>Pseudomonas</taxon>
    </lineage>
</organism>
<keyword evidence="5 6" id="KW-0472">Membrane</keyword>
<dbReference type="EMBL" id="CP075567">
    <property type="protein sequence ID" value="UFQ02725.1"/>
    <property type="molecule type" value="Genomic_DNA"/>
</dbReference>
<feature type="transmembrane region" description="Helical" evidence="6">
    <location>
        <begin position="109"/>
        <end position="127"/>
    </location>
</feature>
<keyword evidence="4 6" id="KW-1133">Transmembrane helix</keyword>
<sequence>MNSDLMTAPKLLDRSLFKFLIVGIGNTLTGLSVIYAMKYFFAANDIYANAFGYTCGLIVSYALNSRWTFEFKGEQLSAFKRFCICFLLSYAANILTVMTLIKALSLDAYLAQALGMPAYTVTNYILCKHYAFKKDSLSTPQPEAVSPTKPD</sequence>
<feature type="transmembrane region" description="Helical" evidence="6">
    <location>
        <begin position="84"/>
        <end position="103"/>
    </location>
</feature>
<evidence type="ECO:0000313" key="9">
    <source>
        <dbReference type="Proteomes" id="UP001162907"/>
    </source>
</evidence>
<name>A0ABY3Q985_9PSED</name>
<accession>A0ABY3Q985</accession>
<dbReference type="Pfam" id="PF04138">
    <property type="entry name" value="GtrA_DPMS_TM"/>
    <property type="match status" value="1"/>
</dbReference>
<dbReference type="RefSeq" id="WP_230737492.1">
    <property type="nucleotide sequence ID" value="NZ_CP075567.1"/>
</dbReference>
<evidence type="ECO:0000313" key="8">
    <source>
        <dbReference type="EMBL" id="UFQ02725.1"/>
    </source>
</evidence>